<evidence type="ECO:0000256" key="9">
    <source>
        <dbReference type="SAM" id="MobiDB-lite"/>
    </source>
</evidence>
<keyword evidence="2" id="KW-0547">Nucleotide-binding</keyword>
<feature type="coiled-coil region" evidence="8">
    <location>
        <begin position="1707"/>
        <end position="1836"/>
    </location>
</feature>
<evidence type="ECO:0000256" key="5">
    <source>
        <dbReference type="ARBA" id="ARBA00023175"/>
    </source>
</evidence>
<feature type="coiled-coil region" evidence="8">
    <location>
        <begin position="73"/>
        <end position="131"/>
    </location>
</feature>
<dbReference type="GO" id="GO:0005524">
    <property type="term" value="F:ATP binding"/>
    <property type="evidence" value="ECO:0007669"/>
    <property type="project" value="UniProtKB-KW"/>
</dbReference>
<feature type="coiled-coil region" evidence="8">
    <location>
        <begin position="354"/>
        <end position="430"/>
    </location>
</feature>
<evidence type="ECO:0000256" key="1">
    <source>
        <dbReference type="ARBA" id="ARBA00022701"/>
    </source>
</evidence>
<organism evidence="11 12">
    <name type="scientific">Trifolium subterraneum</name>
    <name type="common">Subterranean clover</name>
    <dbReference type="NCBI Taxonomy" id="3900"/>
    <lineage>
        <taxon>Eukaryota</taxon>
        <taxon>Viridiplantae</taxon>
        <taxon>Streptophyta</taxon>
        <taxon>Embryophyta</taxon>
        <taxon>Tracheophyta</taxon>
        <taxon>Spermatophyta</taxon>
        <taxon>Magnoliopsida</taxon>
        <taxon>eudicotyledons</taxon>
        <taxon>Gunneridae</taxon>
        <taxon>Pentapetalae</taxon>
        <taxon>rosids</taxon>
        <taxon>fabids</taxon>
        <taxon>Fabales</taxon>
        <taxon>Fabaceae</taxon>
        <taxon>Papilionoideae</taxon>
        <taxon>50 kb inversion clade</taxon>
        <taxon>NPAAA clade</taxon>
        <taxon>Hologalegina</taxon>
        <taxon>IRL clade</taxon>
        <taxon>Trifolieae</taxon>
        <taxon>Trifolium</taxon>
    </lineage>
</organism>
<dbReference type="PROSITE" id="PS50067">
    <property type="entry name" value="KINESIN_MOTOR_2"/>
    <property type="match status" value="1"/>
</dbReference>
<dbReference type="PANTHER" id="PTHR37739">
    <property type="entry name" value="KINESIN-LIKE PROTEIN KIN-12D"/>
    <property type="match status" value="1"/>
</dbReference>
<feature type="coiled-coil region" evidence="8">
    <location>
        <begin position="1863"/>
        <end position="1897"/>
    </location>
</feature>
<dbReference type="GO" id="GO:0008017">
    <property type="term" value="F:microtubule binding"/>
    <property type="evidence" value="ECO:0007669"/>
    <property type="project" value="InterPro"/>
</dbReference>
<comment type="similarity">
    <text evidence="6">Belongs to the TRAFAC class myosin-kinesin ATPase superfamily. Kinesin family. KIN-12 subfamily.</text>
</comment>
<dbReference type="GO" id="GO:0005874">
    <property type="term" value="C:microtubule"/>
    <property type="evidence" value="ECO:0007669"/>
    <property type="project" value="UniProtKB-KW"/>
</dbReference>
<keyword evidence="12" id="KW-1185">Reference proteome</keyword>
<comment type="caution">
    <text evidence="7">Lacks conserved residue(s) required for the propagation of feature annotation.</text>
</comment>
<keyword evidence="1" id="KW-0493">Microtubule</keyword>
<feature type="non-terminal residue" evidence="11">
    <location>
        <position position="2194"/>
    </location>
</feature>
<dbReference type="InterPro" id="IPR044986">
    <property type="entry name" value="KIF15/KIN-12"/>
</dbReference>
<keyword evidence="5" id="KW-0505">Motor protein</keyword>
<feature type="coiled-coil region" evidence="8">
    <location>
        <begin position="263"/>
        <end position="290"/>
    </location>
</feature>
<feature type="compositionally biased region" description="Basic and acidic residues" evidence="9">
    <location>
        <begin position="2184"/>
        <end position="2194"/>
    </location>
</feature>
<feature type="coiled-coil region" evidence="8">
    <location>
        <begin position="496"/>
        <end position="537"/>
    </location>
</feature>
<dbReference type="InterPro" id="IPR001752">
    <property type="entry name" value="Kinesin_motor_dom"/>
</dbReference>
<feature type="region of interest" description="Disordered" evidence="9">
    <location>
        <begin position="2175"/>
        <end position="2194"/>
    </location>
</feature>
<feature type="coiled-coil region" evidence="8">
    <location>
        <begin position="1334"/>
        <end position="1361"/>
    </location>
</feature>
<keyword evidence="4 8" id="KW-0175">Coiled coil</keyword>
<keyword evidence="3" id="KW-0067">ATP-binding</keyword>
<dbReference type="GO" id="GO:0003777">
    <property type="term" value="F:microtubule motor activity"/>
    <property type="evidence" value="ECO:0007669"/>
    <property type="project" value="InterPro"/>
</dbReference>
<dbReference type="GO" id="GO:0007018">
    <property type="term" value="P:microtubule-based movement"/>
    <property type="evidence" value="ECO:0007669"/>
    <property type="project" value="InterPro"/>
</dbReference>
<evidence type="ECO:0000259" key="10">
    <source>
        <dbReference type="PROSITE" id="PS50067"/>
    </source>
</evidence>
<dbReference type="PANTHER" id="PTHR37739:SF8">
    <property type="entry name" value="KINESIN-LIKE PROTEIN KIN-12D"/>
    <property type="match status" value="1"/>
</dbReference>
<proteinExistence type="inferred from homology"/>
<dbReference type="InterPro" id="IPR027417">
    <property type="entry name" value="P-loop_NTPase"/>
</dbReference>
<evidence type="ECO:0000256" key="2">
    <source>
        <dbReference type="ARBA" id="ARBA00022741"/>
    </source>
</evidence>
<protein>
    <recommendedName>
        <fullName evidence="10">Kinesin motor domain-containing protein</fullName>
    </recommendedName>
</protein>
<evidence type="ECO:0000256" key="8">
    <source>
        <dbReference type="SAM" id="Coils"/>
    </source>
</evidence>
<feature type="coiled-coil region" evidence="8">
    <location>
        <begin position="892"/>
        <end position="926"/>
    </location>
</feature>
<feature type="coiled-coil region" evidence="8">
    <location>
        <begin position="1414"/>
        <end position="1445"/>
    </location>
</feature>
<evidence type="ECO:0000256" key="3">
    <source>
        <dbReference type="ARBA" id="ARBA00022840"/>
    </source>
</evidence>
<name>A0A2Z6MIC9_TRISU</name>
<feature type="domain" description="Kinesin motor" evidence="10">
    <location>
        <begin position="1"/>
        <end position="18"/>
    </location>
</feature>
<evidence type="ECO:0000256" key="7">
    <source>
        <dbReference type="PROSITE-ProRule" id="PRU00283"/>
    </source>
</evidence>
<dbReference type="EMBL" id="DF973469">
    <property type="protein sequence ID" value="GAU31818.1"/>
    <property type="molecule type" value="Genomic_DNA"/>
</dbReference>
<gene>
    <name evidence="11" type="ORF">TSUD_58190</name>
</gene>
<dbReference type="Gene3D" id="1.20.58.1980">
    <property type="match status" value="1"/>
</dbReference>
<sequence>CAAETLNTLKFAQRAKLIQNNAVVNEDSSGDVIALKHQIRLLKEEISTLKRCQNVSRSLTFRDLKQSAEDCHLENESDMTEQHDDDLEQLESLKTTLAGALRREQIAETSIRQLEAEIELLNSLVRQREEETMSCKMMLRFREDKIRRLESQVVGSITADQFLQEDNKALSDEIQLLQGKIDQNPEVTRFAKENIRLQEQLRRYEEFYGEGEREILLSEVSSLREQLLPFLGRNSVQGDSNYGTQPQKTQCCSKQNDTVDLELRNALDKLEECRHNLNSCLEENARLNRELDSFHSTFNNTNATKVKHEPHLLKHTDDILDLHLELDIIKIILKEERTSRGILEERATCLNHEILMEKDKLLLANKQLEDANNELKVTKSVIEALESQQVLSIKEIEDMQNKNNNYLELVNKQEREIMALKNQLASKDLRDSLSSNHPKIDIEYPLQVRFRRMHDSLEKAKQLNMFYQSDRALQISNEEEMDEVRRQAEAETAEVILCMQEELAQLQHQVNDSHQKEMEMKERILQMETELKDVQDKLLTTVDDNQTLSEELWHRDIELKSMAEEWELLTSEIEEILADGCQALDVASDELDHIRNSFPQKRIWISEQVGMMVRKISEKELLIDELGRCLEDASNKRSDMECMLNSLRSATLVMTEAHQKEYAEIEKEILLLTSQLSEKTSSVKWMEEQLILAEDRIQKTSNCATVAFVVVNRLSDVNRGYLVDLKYKNILLGELAENNDRKDALLIDQSTSLEQAERQIAELQEKCDNLWQKLSEEKEHSFALEQKVEDIEKNIISETREQLLTLQDGVSSIRSSMASFADNSKCLENRNLLDVCTSYNDDNAESRASSETHHQIADMADFSFKLANSRYDKNNPKPRNVYKVARERDDTITLLRKEIECALESLKEVQDEIAKLHEEKKEMSICEKQSQESVKCLTTQILALQAAMGYFEEQSKDKVEVLSYKLRNLEKTLKEAVSSWNQTKELLELEVGEAKIVQVQKAEEAYCILAKFEEAQETMKEADIMINELVIANESMKVDIEKLKEREVTLLCEKDILLNKVESLQTAVDLKHQEIGNLVESNLLETRGLVMKVDDVIQEVQLMMKENFMSLACDIECLKSQFLCSTKSIQPWLEEIWSEIIINDCAMSVQHLCHMGVLLETVTGMHAENGLLSHGMCESKAVISDLKEHNSRMRQEVEMCRILKEKLLADIQNNFDRITEKEVEAGEITIKLNTFAKNLSDLQLQEEMLLQRSNEMGSQLAMLMRELDLSNTDVVISLLDQEKLLKQKVEATESQAENFMENWYAKDIEVLIHTSEFRNMAFTISDMEGHFVETELAEQVLKDKEIEVSLLKREVQKEKVENGNLLMALKQNILKITEMGEVNKIGMPKTLSCSSVLLNSETWHVETELAEQVLMDKEVEVSLLKREVQQEKVEKQNLLMELKQNILRITEMGEVNKVLEQNTELLKDVTCSNSALKGELVEVRVSEKRLQDKIQDLEVDYDKVIGDVIAKDVASEFYSHQIFFLEDQVKELKNTNYMLEHSCCKHKNELHLRDSEITRIQSLLQLELSRKEGLLYDLSLLQESASNSKDQKDEMDEMAATIEALESELTVKSGELAAVVANCQLLEAQLMDNSNRVTALELDLSKEREVVKLQFSENHELKDRIEDAMVARNLAQEELKERMRITESLEDEILEMSSVHGQMNDAIKNLSVDRDALSIQRDQLQGQVVLLKESFEKAVAQAEANEAIAQEAQEFEKIENNFKETMVDFIKGEAERQRLQREDLEMELCALKDQMQNLRNADDDIKRFLDEKEKSLEEAQNHIKFLKSDIAGKDAEVAQMKAHISELNLHAEAQAVEYKQKVKYEKVEELSAARLRIEELESQAACRQKEIFSLNARLAAAESMTHDVIRDLLGVKLDMTTYVSLLDNHQVQKITEKAQFLTLEPQEKEQEVTKLKRQLNEFIEERTGWLQDIDRKQAELVAAQIALEKLRQRDQLLKTENELLRMENASSKTKLMELEEEMKKLSGQQNLQQRIHHHAKIKEENNALKIQNEQLSAKLRRAEIFTSRAQEVVSAIRASTGSKNSIAFNEEQRLRKMLKEIEEEKVRLAQQLLRLSTNVLKAAGIEKSASDVNPSIAEDALEELKNRINSLEMEQEDLIFKNKIMKEKIRLSELMPRASPLSSRSEENRITPPR</sequence>
<reference evidence="12" key="1">
    <citation type="journal article" date="2017" name="Front. Plant Sci.">
        <title>Climate Clever Clovers: New Paradigm to Reduce the Environmental Footprint of Ruminants by Breeding Low Methanogenic Forages Utilizing Haplotype Variation.</title>
        <authorList>
            <person name="Kaur P."/>
            <person name="Appels R."/>
            <person name="Bayer P.E."/>
            <person name="Keeble-Gagnere G."/>
            <person name="Wang J."/>
            <person name="Hirakawa H."/>
            <person name="Shirasawa K."/>
            <person name="Vercoe P."/>
            <person name="Stefanova K."/>
            <person name="Durmic Z."/>
            <person name="Nichols P."/>
            <person name="Revell C."/>
            <person name="Isobe S.N."/>
            <person name="Edwards D."/>
            <person name="Erskine W."/>
        </authorList>
    </citation>
    <scope>NUCLEOTIDE SEQUENCE [LARGE SCALE GENOMIC DNA]</scope>
    <source>
        <strain evidence="12">cv. Daliak</strain>
    </source>
</reference>
<feature type="coiled-coil region" evidence="8">
    <location>
        <begin position="1973"/>
        <end position="2058"/>
    </location>
</feature>
<accession>A0A2Z6MIC9</accession>
<evidence type="ECO:0000313" key="12">
    <source>
        <dbReference type="Proteomes" id="UP000242715"/>
    </source>
</evidence>
<feature type="coiled-coil region" evidence="8">
    <location>
        <begin position="2084"/>
        <end position="2161"/>
    </location>
</feature>
<dbReference type="SUPFAM" id="SSF52540">
    <property type="entry name" value="P-loop containing nucleoside triphosphate hydrolases"/>
    <property type="match status" value="1"/>
</dbReference>
<evidence type="ECO:0000256" key="4">
    <source>
        <dbReference type="ARBA" id="ARBA00023054"/>
    </source>
</evidence>
<evidence type="ECO:0000313" key="11">
    <source>
        <dbReference type="EMBL" id="GAU31818.1"/>
    </source>
</evidence>
<feature type="non-terminal residue" evidence="11">
    <location>
        <position position="1"/>
    </location>
</feature>
<feature type="coiled-coil region" evidence="8">
    <location>
        <begin position="746"/>
        <end position="794"/>
    </location>
</feature>
<dbReference type="Proteomes" id="UP000242715">
    <property type="component" value="Unassembled WGS sequence"/>
</dbReference>
<evidence type="ECO:0000256" key="6">
    <source>
        <dbReference type="ARBA" id="ARBA00034488"/>
    </source>
</evidence>
<dbReference type="OrthoDB" id="3176171at2759"/>